<dbReference type="InterPro" id="IPR003961">
    <property type="entry name" value="FN3_dom"/>
</dbReference>
<dbReference type="Pfam" id="PF23376">
    <property type="entry name" value="Fn3_VIN3"/>
    <property type="match status" value="1"/>
</dbReference>
<protein>
    <submittedName>
        <fullName evidence="2">Cytokine receptor</fullName>
    </submittedName>
</protein>
<organism evidence="2">
    <name type="scientific">Culex pipiens</name>
    <name type="common">House mosquito</name>
    <dbReference type="NCBI Taxonomy" id="7175"/>
    <lineage>
        <taxon>Eukaryota</taxon>
        <taxon>Metazoa</taxon>
        <taxon>Ecdysozoa</taxon>
        <taxon>Arthropoda</taxon>
        <taxon>Hexapoda</taxon>
        <taxon>Insecta</taxon>
        <taxon>Pterygota</taxon>
        <taxon>Neoptera</taxon>
        <taxon>Endopterygota</taxon>
        <taxon>Diptera</taxon>
        <taxon>Nematocera</taxon>
        <taxon>Culicoidea</taxon>
        <taxon>Culicidae</taxon>
        <taxon>Culicinae</taxon>
        <taxon>Culicini</taxon>
        <taxon>Culex</taxon>
        <taxon>Culex</taxon>
    </lineage>
</organism>
<reference evidence="2" key="1">
    <citation type="submission" date="2021-05" db="EMBL/GenBank/DDBJ databases">
        <authorList>
            <person name="Alioto T."/>
            <person name="Alioto T."/>
            <person name="Gomez Garrido J."/>
        </authorList>
    </citation>
    <scope>NUCLEOTIDE SEQUENCE</scope>
</reference>
<evidence type="ECO:0000259" key="1">
    <source>
        <dbReference type="PROSITE" id="PS50853"/>
    </source>
</evidence>
<dbReference type="InterPro" id="IPR036116">
    <property type="entry name" value="FN3_sf"/>
</dbReference>
<keyword evidence="2" id="KW-0675">Receptor</keyword>
<feature type="domain" description="Fibronectin type-III" evidence="1">
    <location>
        <begin position="504"/>
        <end position="601"/>
    </location>
</feature>
<dbReference type="EMBL" id="HBUE01007953">
    <property type="protein sequence ID" value="CAG6446862.1"/>
    <property type="molecule type" value="Transcribed_RNA"/>
</dbReference>
<accession>A0A8D8ET30</accession>
<proteinExistence type="predicted"/>
<dbReference type="AlphaFoldDB" id="A0A8D8ET30"/>
<dbReference type="Gene3D" id="2.60.40.10">
    <property type="entry name" value="Immunoglobulins"/>
    <property type="match status" value="4"/>
</dbReference>
<dbReference type="SUPFAM" id="SSF49265">
    <property type="entry name" value="Fibronectin type III"/>
    <property type="match status" value="2"/>
</dbReference>
<dbReference type="PROSITE" id="PS50853">
    <property type="entry name" value="FN3"/>
    <property type="match status" value="2"/>
</dbReference>
<evidence type="ECO:0000313" key="2">
    <source>
        <dbReference type="EMBL" id="CAG6446862.1"/>
    </source>
</evidence>
<feature type="domain" description="Fibronectin type-III" evidence="1">
    <location>
        <begin position="602"/>
        <end position="695"/>
    </location>
</feature>
<dbReference type="SMART" id="SM00060">
    <property type="entry name" value="FN3"/>
    <property type="match status" value="3"/>
</dbReference>
<dbReference type="InterPro" id="IPR058585">
    <property type="entry name" value="Fn3_VIN3"/>
</dbReference>
<name>A0A8D8ET30_CULPI</name>
<dbReference type="InterPro" id="IPR013783">
    <property type="entry name" value="Ig-like_fold"/>
</dbReference>
<sequence>MKPTNALLPITRCSGFVIGIPRPRERSELLAFYYAKYANRNQLNVFTLYTVPISNEPDIGLLLLSTHENPRSTSIMLALVWMICAASNIALVTSNVIKPSGKITISPSVVDLDSNVTFYTVSCRLEDAQDGLDSSSLYIELQNERIKSEVINTTTIEAKIDLSNIKQSDVCYSKSFRCTYNDTTLDAKDIHVGRPPAPIEFQRNFKCFLFGLSEQYCEFTPLSNCDKAAEYRLFTKGILFNASCDLEKKNGTYFYSSNTTSCYFPASDNVTLILEVVNSIGSRTMYFTVNHDFVKLRGVSGTTLTDITSDSAVIRNNESNLKYVERSFDYQFMLISKYDTRLIDSTESNSSVFDYPIHNLNPFTEYKLGVRLRVIPRSVRLLDEEYWSGWSWTFFKTEARKPDVAPRTIPGAFSFKDHKGDRASLEVYWEPMLESQWNGPGFRYNVSAVSDTSQWFVPVNDSRDLPYEVATFEDITLDHYRILVSCYNDKGSFQGSTIMELFPPKHDLKPKIKKVSNNRQSFNVSWYPPSIETGISNYTVMYCNLTSSSSCKDSIRFVTVPSTNTSFSVSSPTVLNFAVSANYPNHSSDFSWQQCLVSPGADIGSPQFEPCNVTDTSFDIRITTACSSSSLYELLEVYVLTLNGSHIWNTSLEHPQERISIGGLSPDTEYVVKVVAFDESGNPHETSKSVQTAPKFTKLQLTLFFLCGVLLVSALTMGTTRKVNSLRNIHVEMPVALQTLFGIDGEETKMILRSDLTESVERTPRIYVELPSKGYTNIPMVIPEEDDEFEEGSLLKVESIRSSADTENNKNDVFKQKLRDTTLKASDELQAENIQPVQSNGYVLAAQFMTPKENPAPQLPKNVTNGSTSGYIVFK</sequence>